<dbReference type="Proteomes" id="UP000248423">
    <property type="component" value="Unassembled WGS sequence"/>
</dbReference>
<dbReference type="OrthoDB" id="4489167at2759"/>
<reference evidence="2 3" key="1">
    <citation type="submission" date="2018-02" db="EMBL/GenBank/DDBJ databases">
        <title>The genomes of Aspergillus section Nigri reveals drivers in fungal speciation.</title>
        <authorList>
            <consortium name="DOE Joint Genome Institute"/>
            <person name="Vesth T.C."/>
            <person name="Nybo J."/>
            <person name="Theobald S."/>
            <person name="Brandl J."/>
            <person name="Frisvad J.C."/>
            <person name="Nielsen K.F."/>
            <person name="Lyhne E.K."/>
            <person name="Kogle M.E."/>
            <person name="Kuo A."/>
            <person name="Riley R."/>
            <person name="Clum A."/>
            <person name="Nolan M."/>
            <person name="Lipzen A."/>
            <person name="Salamov A."/>
            <person name="Henrissat B."/>
            <person name="Wiebenga A."/>
            <person name="De vries R.P."/>
            <person name="Grigoriev I.V."/>
            <person name="Mortensen U.H."/>
            <person name="Andersen M.R."/>
            <person name="Baker S.E."/>
        </authorList>
    </citation>
    <scope>NUCLEOTIDE SEQUENCE [LARGE SCALE GENOMIC DNA]</scope>
    <source>
        <strain evidence="2 3">CBS 121057</strain>
    </source>
</reference>
<evidence type="ECO:0000313" key="3">
    <source>
        <dbReference type="Proteomes" id="UP000248423"/>
    </source>
</evidence>
<dbReference type="AlphaFoldDB" id="A0A319EC51"/>
<organism evidence="2 3">
    <name type="scientific">Aspergillus sclerotiicarbonarius (strain CBS 121057 / IBT 28362)</name>
    <dbReference type="NCBI Taxonomy" id="1448318"/>
    <lineage>
        <taxon>Eukaryota</taxon>
        <taxon>Fungi</taxon>
        <taxon>Dikarya</taxon>
        <taxon>Ascomycota</taxon>
        <taxon>Pezizomycotina</taxon>
        <taxon>Eurotiomycetes</taxon>
        <taxon>Eurotiomycetidae</taxon>
        <taxon>Eurotiales</taxon>
        <taxon>Aspergillaceae</taxon>
        <taxon>Aspergillus</taxon>
        <taxon>Aspergillus subgen. Circumdati</taxon>
    </lineage>
</organism>
<dbReference type="VEuPathDB" id="FungiDB:BO78DRAFT_342000"/>
<proteinExistence type="predicted"/>
<feature type="signal peptide" evidence="1">
    <location>
        <begin position="1"/>
        <end position="18"/>
    </location>
</feature>
<keyword evidence="1" id="KW-0732">Signal</keyword>
<name>A0A319EC51_ASPSB</name>
<gene>
    <name evidence="2" type="ORF">BO78DRAFT_342000</name>
</gene>
<accession>A0A319EC51</accession>
<sequence length="105" mass="11323">MHLLTLLPIAALAATSLAENWNITVYADTNCTEWKGGFTGDKDYGCYSLEEFDPTIQSIKAELPDGWAFMGSSGGACDYFHQSGGSGCYTQSQGFKSFEALVTQS</sequence>
<evidence type="ECO:0000313" key="2">
    <source>
        <dbReference type="EMBL" id="PYI07090.1"/>
    </source>
</evidence>
<protein>
    <submittedName>
        <fullName evidence="2">Uncharacterized protein</fullName>
    </submittedName>
</protein>
<feature type="chain" id="PRO_5016452742" evidence="1">
    <location>
        <begin position="19"/>
        <end position="105"/>
    </location>
</feature>
<dbReference type="EMBL" id="KZ826344">
    <property type="protein sequence ID" value="PYI07090.1"/>
    <property type="molecule type" value="Genomic_DNA"/>
</dbReference>
<keyword evidence="3" id="KW-1185">Reference proteome</keyword>
<evidence type="ECO:0000256" key="1">
    <source>
        <dbReference type="SAM" id="SignalP"/>
    </source>
</evidence>